<dbReference type="PANTHER" id="PTHR10696">
    <property type="entry name" value="GAMMA-BUTYROBETAINE HYDROXYLASE-RELATED"/>
    <property type="match status" value="1"/>
</dbReference>
<dbReference type="InterPro" id="IPR050411">
    <property type="entry name" value="AlphaKG_dependent_hydroxylases"/>
</dbReference>
<sequence length="362" mass="41738">MIKIANHRISKKIFNRFIFTDIPQHKLKAPITQIKNRPYLPGSLSNAFPDVLKSEYKPGLKILTTSEKDLQSIATELRSFSTLCMPEISAILLKSLPINTAEEFSLFTKALNFKPLTYAGGSGFRKTIAGDVYSASDDPSIYSIEPHNEMSYMTIYPTKIMFCCLSEATIGGESPIVFNRELFSALKADNVRKVVEKKIRYFRNLPHKNNTKYINWQGTFLVDSVKEAEEIMAKSNMNWKWHPNGNLQMWNIVDAVIEHPVTKETIWFNQLHSNHYSYYKFHPMYEGRLGLPPQSYHFHCTYGDGEEIEDDFIDEVRAKTWSCAKNLKLQKGDVLLLDNILVQHSRIGYEGNRKMVVKMFQD</sequence>
<reference evidence="4" key="2">
    <citation type="submission" date="2025-08" db="UniProtKB">
        <authorList>
            <consortium name="RefSeq"/>
        </authorList>
    </citation>
    <scope>IDENTIFICATION</scope>
</reference>
<name>A0ABM4BCY2_HYDVU</name>
<dbReference type="InterPro" id="IPR042098">
    <property type="entry name" value="TauD-like_sf"/>
</dbReference>
<dbReference type="Proteomes" id="UP001652625">
    <property type="component" value="Chromosome 02"/>
</dbReference>
<dbReference type="PANTHER" id="PTHR10696:SF21">
    <property type="entry name" value="TAUD_TFDA-LIKE DOMAIN-CONTAINING PROTEIN"/>
    <property type="match status" value="1"/>
</dbReference>
<dbReference type="Gene3D" id="3.60.130.10">
    <property type="entry name" value="Clavaminate synthase-like"/>
    <property type="match status" value="1"/>
</dbReference>
<dbReference type="SUPFAM" id="SSF51197">
    <property type="entry name" value="Clavaminate synthase-like"/>
    <property type="match status" value="1"/>
</dbReference>
<evidence type="ECO:0000259" key="2">
    <source>
        <dbReference type="Pfam" id="PF02668"/>
    </source>
</evidence>
<dbReference type="Pfam" id="PF02668">
    <property type="entry name" value="TauD"/>
    <property type="match status" value="1"/>
</dbReference>
<dbReference type="InterPro" id="IPR003819">
    <property type="entry name" value="TauD/TfdA-like"/>
</dbReference>
<feature type="domain" description="TauD/TfdA-like" evidence="2">
    <location>
        <begin position="87"/>
        <end position="356"/>
    </location>
</feature>
<evidence type="ECO:0000256" key="1">
    <source>
        <dbReference type="ARBA" id="ARBA00023002"/>
    </source>
</evidence>
<dbReference type="GeneID" id="100199859"/>
<dbReference type="RefSeq" id="XP_065646806.1">
    <property type="nucleotide sequence ID" value="XM_065790734.1"/>
</dbReference>
<reference evidence="3" key="1">
    <citation type="submission" date="2025-05" db="UniProtKB">
        <authorList>
            <consortium name="RefSeq"/>
        </authorList>
    </citation>
    <scope>NUCLEOTIDE SEQUENCE [LARGE SCALE GENOMIC DNA]</scope>
</reference>
<accession>A0ABM4BCY2</accession>
<organism evidence="3 4">
    <name type="scientific">Hydra vulgaris</name>
    <name type="common">Hydra</name>
    <name type="synonym">Hydra attenuata</name>
    <dbReference type="NCBI Taxonomy" id="6087"/>
    <lineage>
        <taxon>Eukaryota</taxon>
        <taxon>Metazoa</taxon>
        <taxon>Cnidaria</taxon>
        <taxon>Hydrozoa</taxon>
        <taxon>Hydroidolina</taxon>
        <taxon>Anthoathecata</taxon>
        <taxon>Aplanulata</taxon>
        <taxon>Hydridae</taxon>
        <taxon>Hydra</taxon>
    </lineage>
</organism>
<proteinExistence type="predicted"/>
<gene>
    <name evidence="4" type="primary">LOC100199859</name>
</gene>
<keyword evidence="1" id="KW-0560">Oxidoreductase</keyword>
<evidence type="ECO:0000313" key="3">
    <source>
        <dbReference type="Proteomes" id="UP001652625"/>
    </source>
</evidence>
<protein>
    <submittedName>
        <fullName evidence="4">Dapdiamide synthesis protein DdaC</fullName>
    </submittedName>
</protein>
<evidence type="ECO:0000313" key="4">
    <source>
        <dbReference type="RefSeq" id="XP_065646806.1"/>
    </source>
</evidence>
<keyword evidence="3" id="KW-1185">Reference proteome</keyword>